<reference evidence="3" key="3">
    <citation type="submission" date="2021-06" db="EMBL/GenBank/DDBJ databases">
        <title>Genomic Description and Analysis of Intracellular Bacteria, Candidatus Berkiella cookevillensis and Candidatus Berkiella aquae.</title>
        <authorList>
            <person name="Kidane D.T."/>
            <person name="Mehari Y.T."/>
            <person name="Rice F.C."/>
            <person name="Arivett B.A."/>
            <person name="Farone A.L."/>
            <person name="Berk S.G."/>
            <person name="Farone M.B."/>
        </authorList>
    </citation>
    <scope>NUCLEOTIDE SEQUENCE</scope>
    <source>
        <strain evidence="3">HT99</strain>
    </source>
</reference>
<dbReference type="RefSeq" id="WP_075067190.1">
    <property type="nucleotide sequence ID" value="NZ_LKAJ02000001.1"/>
</dbReference>
<dbReference type="Proteomes" id="UP000051497">
    <property type="component" value="Unassembled WGS sequence"/>
</dbReference>
<gene>
    <name evidence="3" type="ORF">HT99x_012715</name>
    <name evidence="2" type="ORF">HT99x_02586</name>
</gene>
<evidence type="ECO:0000313" key="4">
    <source>
        <dbReference type="Proteomes" id="UP000051497"/>
    </source>
</evidence>
<evidence type="ECO:0000313" key="2">
    <source>
        <dbReference type="EMBL" id="KRG20336.1"/>
    </source>
</evidence>
<dbReference type="AlphaFoldDB" id="A0A0Q9YIC8"/>
<dbReference type="EMBL" id="LKAJ01000013">
    <property type="protein sequence ID" value="KRG20336.1"/>
    <property type="molecule type" value="Genomic_DNA"/>
</dbReference>
<dbReference type="STRING" id="295108.HT99x_02586"/>
<protein>
    <submittedName>
        <fullName evidence="2">Uncharacterized protein</fullName>
    </submittedName>
</protein>
<organism evidence="2">
    <name type="scientific">Candidatus Berkiella aquae</name>
    <dbReference type="NCBI Taxonomy" id="295108"/>
    <lineage>
        <taxon>Bacteria</taxon>
        <taxon>Pseudomonadati</taxon>
        <taxon>Pseudomonadota</taxon>
        <taxon>Gammaproteobacteria</taxon>
        <taxon>Candidatus Berkiellales</taxon>
        <taxon>Candidatus Berkiellaceae</taxon>
        <taxon>Candidatus Berkiella</taxon>
    </lineage>
</organism>
<comment type="caution">
    <text evidence="2">The sequence shown here is derived from an EMBL/GenBank/DDBJ whole genome shotgun (WGS) entry which is preliminary data.</text>
</comment>
<reference evidence="3" key="2">
    <citation type="journal article" date="2016" name="Genome Announc.">
        <title>Draft Genome Sequences of Two Novel Amoeba-Resistant Intranuclear Bacteria, 'Candidatus Berkiella cookevillensis' and 'Candidatus Berkiella aquae'.</title>
        <authorList>
            <person name="Mehari Y.T."/>
            <person name="Arivett B.A."/>
            <person name="Farone A.L."/>
            <person name="Gunderson J.H."/>
            <person name="Farone M.B."/>
        </authorList>
    </citation>
    <scope>NUCLEOTIDE SEQUENCE</scope>
    <source>
        <strain evidence="3">HT99</strain>
    </source>
</reference>
<sequence>MITMLRNTFESIATHTNEYAVAIKNALRASWDFTRAHADSIWQAISNAAVSVWNWARSQNQSIGRDVEADGIAPVQTQAESTLFTQMTRPLTWLHNAASTYLPRRSSTETIEPTLAEMPSATSRATLN</sequence>
<proteinExistence type="predicted"/>
<reference evidence="2" key="1">
    <citation type="submission" date="2015-09" db="EMBL/GenBank/DDBJ databases">
        <title>Draft Genome Sequences of Two Novel Amoeba-resistant Intranuclear Bacteria, Candidatus Berkiella cookevillensis and Candidatus Berkiella aquae.</title>
        <authorList>
            <person name="Mehari Y.T."/>
            <person name="Arivett B.A."/>
            <person name="Farone A.L."/>
            <person name="Gunderson J.H."/>
            <person name="Farone M.B."/>
        </authorList>
    </citation>
    <scope>NUCLEOTIDE SEQUENCE [LARGE SCALE GENOMIC DNA]</scope>
    <source>
        <strain evidence="2">HT99</strain>
    </source>
</reference>
<accession>A0A0Q9YIC8</accession>
<name>A0A0Q9YIC8_9GAMM</name>
<dbReference type="EMBL" id="LKAJ02000001">
    <property type="protein sequence ID" value="MCS5712296.1"/>
    <property type="molecule type" value="Genomic_DNA"/>
</dbReference>
<evidence type="ECO:0000256" key="1">
    <source>
        <dbReference type="SAM" id="MobiDB-lite"/>
    </source>
</evidence>
<evidence type="ECO:0000313" key="3">
    <source>
        <dbReference type="EMBL" id="MCS5712296.1"/>
    </source>
</evidence>
<keyword evidence="4" id="KW-1185">Reference proteome</keyword>
<feature type="region of interest" description="Disordered" evidence="1">
    <location>
        <begin position="105"/>
        <end position="128"/>
    </location>
</feature>